<reference evidence="3" key="1">
    <citation type="submission" date="2022-11" db="UniProtKB">
        <authorList>
            <consortium name="WormBaseParasite"/>
        </authorList>
    </citation>
    <scope>IDENTIFICATION</scope>
</reference>
<evidence type="ECO:0000313" key="3">
    <source>
        <dbReference type="WBParaSite" id="Minc3s00007g00472"/>
    </source>
</evidence>
<feature type="region of interest" description="Disordered" evidence="1">
    <location>
        <begin position="200"/>
        <end position="233"/>
    </location>
</feature>
<proteinExistence type="predicted"/>
<feature type="region of interest" description="Disordered" evidence="1">
    <location>
        <begin position="85"/>
        <end position="129"/>
    </location>
</feature>
<evidence type="ECO:0000313" key="2">
    <source>
        <dbReference type="Proteomes" id="UP000887563"/>
    </source>
</evidence>
<feature type="compositionally biased region" description="Low complexity" evidence="1">
    <location>
        <begin position="108"/>
        <end position="129"/>
    </location>
</feature>
<feature type="compositionally biased region" description="Low complexity" evidence="1">
    <location>
        <begin position="219"/>
        <end position="229"/>
    </location>
</feature>
<feature type="compositionally biased region" description="Polar residues" evidence="1">
    <location>
        <begin position="260"/>
        <end position="286"/>
    </location>
</feature>
<evidence type="ECO:0000256" key="1">
    <source>
        <dbReference type="SAM" id="MobiDB-lite"/>
    </source>
</evidence>
<protein>
    <submittedName>
        <fullName evidence="3">Uncharacterized protein</fullName>
    </submittedName>
</protein>
<feature type="compositionally biased region" description="Polar residues" evidence="1">
    <location>
        <begin position="85"/>
        <end position="99"/>
    </location>
</feature>
<dbReference type="WBParaSite" id="Minc3s00007g00472">
    <property type="protein sequence ID" value="Minc3s00007g00472"/>
    <property type="gene ID" value="Minc3s00007g00472"/>
</dbReference>
<keyword evidence="2" id="KW-1185">Reference proteome</keyword>
<dbReference type="AlphaFoldDB" id="A0A914KIB9"/>
<sequence length="300" mass="33004">MALIYASAVNRRMNALQKKNSADITPHSHNQHSELFQHCKQRSNEDSAIPNVFNVLNNDNNGGGVGINMVINEKKQYRKMSNAKNNAHSNPIINGTNGSDVFGGNDESSITKTSNNTNSGGSANPNCNNNNKAAALLQFQQQLLLQQQQQNIQQKKGTQARDQLAALFNRLVVDDSTPRSRPHRKISTPVMAQSMTASMYGNMNGEKSGGRRNSKKSSKPNSPISPNNDSKGHFFAKFGKAIRRRSVSADESMFRKRVGTVSSIDSSQGGEESLSPNTRSRKTSALNRMKERLNKWKISG</sequence>
<organism evidence="2 3">
    <name type="scientific">Meloidogyne incognita</name>
    <name type="common">Southern root-knot nematode worm</name>
    <name type="synonym">Oxyuris incognita</name>
    <dbReference type="NCBI Taxonomy" id="6306"/>
    <lineage>
        <taxon>Eukaryota</taxon>
        <taxon>Metazoa</taxon>
        <taxon>Ecdysozoa</taxon>
        <taxon>Nematoda</taxon>
        <taxon>Chromadorea</taxon>
        <taxon>Rhabditida</taxon>
        <taxon>Tylenchina</taxon>
        <taxon>Tylenchomorpha</taxon>
        <taxon>Tylenchoidea</taxon>
        <taxon>Meloidogynidae</taxon>
        <taxon>Meloidogyninae</taxon>
        <taxon>Meloidogyne</taxon>
        <taxon>Meloidogyne incognita group</taxon>
    </lineage>
</organism>
<dbReference type="Proteomes" id="UP000887563">
    <property type="component" value="Unplaced"/>
</dbReference>
<feature type="region of interest" description="Disordered" evidence="1">
    <location>
        <begin position="245"/>
        <end position="300"/>
    </location>
</feature>
<name>A0A914KIB9_MELIC</name>
<accession>A0A914KIB9</accession>